<dbReference type="InterPro" id="IPR011993">
    <property type="entry name" value="PH-like_dom_sf"/>
</dbReference>
<dbReference type="HOGENOM" id="CLU_008964_9_0_1"/>
<dbReference type="GO" id="GO:0008017">
    <property type="term" value="F:microtubule binding"/>
    <property type="evidence" value="ECO:0007669"/>
    <property type="project" value="TreeGrafter"/>
</dbReference>
<dbReference type="PROSITE" id="PS50003">
    <property type="entry name" value="PH_DOMAIN"/>
    <property type="match status" value="1"/>
</dbReference>
<dbReference type="AlphaFoldDB" id="K1PNT7"/>
<dbReference type="PROSITE" id="PS51388">
    <property type="entry name" value="GED"/>
    <property type="match status" value="1"/>
</dbReference>
<dbReference type="InParanoid" id="K1PNT7"/>
<keyword evidence="3" id="KW-0378">Hydrolase</keyword>
<evidence type="ECO:0000256" key="3">
    <source>
        <dbReference type="ARBA" id="ARBA00022801"/>
    </source>
</evidence>
<keyword evidence="4" id="KW-0342">GTP-binding</keyword>
<name>K1PNT7_MAGGI</name>
<organism evidence="6">
    <name type="scientific">Magallana gigas</name>
    <name type="common">Pacific oyster</name>
    <name type="synonym">Crassostrea gigas</name>
    <dbReference type="NCBI Taxonomy" id="29159"/>
    <lineage>
        <taxon>Eukaryota</taxon>
        <taxon>Metazoa</taxon>
        <taxon>Spiralia</taxon>
        <taxon>Lophotrochozoa</taxon>
        <taxon>Mollusca</taxon>
        <taxon>Bivalvia</taxon>
        <taxon>Autobranchia</taxon>
        <taxon>Pteriomorphia</taxon>
        <taxon>Ostreida</taxon>
        <taxon>Ostreoidea</taxon>
        <taxon>Ostreidae</taxon>
        <taxon>Magallana</taxon>
    </lineage>
</organism>
<dbReference type="SMART" id="SM00302">
    <property type="entry name" value="GED"/>
    <property type="match status" value="1"/>
</dbReference>
<dbReference type="EMBL" id="JH816369">
    <property type="protein sequence ID" value="EKC25747.1"/>
    <property type="molecule type" value="Genomic_DNA"/>
</dbReference>
<evidence type="ECO:0000256" key="4">
    <source>
        <dbReference type="ARBA" id="ARBA00023134"/>
    </source>
</evidence>
<evidence type="ECO:0000313" key="6">
    <source>
        <dbReference type="EMBL" id="EKC25747.1"/>
    </source>
</evidence>
<dbReference type="EC" id="3.6.5.5" evidence="1"/>
<accession>K1PNT7</accession>
<dbReference type="InterPro" id="IPR020850">
    <property type="entry name" value="GED_dom"/>
</dbReference>
<dbReference type="GO" id="GO:0005874">
    <property type="term" value="C:microtubule"/>
    <property type="evidence" value="ECO:0007669"/>
    <property type="project" value="TreeGrafter"/>
</dbReference>
<dbReference type="InterPro" id="IPR001849">
    <property type="entry name" value="PH_domain"/>
</dbReference>
<dbReference type="SUPFAM" id="SSF50729">
    <property type="entry name" value="PH domain-like"/>
    <property type="match status" value="1"/>
</dbReference>
<dbReference type="GO" id="GO:0031623">
    <property type="term" value="P:receptor internalization"/>
    <property type="evidence" value="ECO:0007669"/>
    <property type="project" value="TreeGrafter"/>
</dbReference>
<sequence length="322" mass="37022">MIKPITVGLKEPLFFDDWFYCSADQAVRQERKKVTNQVIRKGYLTLHNISFMKGGSKDFWFVLTAESISWYKDEESLIIIMCENIAPHLNLIVQHMTIRAPTKTWPHIELYGMVVGQCTAGQGFWDYCLPAQYLRLYYQIPHISVPLAALNVYKDYKQLELSAENQEEVDSWKASLLRAGVYPDRSQNDEERKGKDDMGSMDPQLERQVETIRNLVESYMKIVNKTQRDHVPKCIMSIIVNDVKDFIGADLLAHLYSTTEQGSLMEESAEEAQRRDELIRMYSVTKEALSIIGDITMNTNSTPVPPPVDDEWLKVDQSVQNG</sequence>
<keyword evidence="2" id="KW-0547">Nucleotide-binding</keyword>
<dbReference type="Gene3D" id="1.20.120.1240">
    <property type="entry name" value="Dynamin, middle domain"/>
    <property type="match status" value="1"/>
</dbReference>
<gene>
    <name evidence="6" type="ORF">CGI_10012376</name>
</gene>
<evidence type="ECO:0000256" key="5">
    <source>
        <dbReference type="SAM" id="MobiDB-lite"/>
    </source>
</evidence>
<dbReference type="GO" id="GO:0005737">
    <property type="term" value="C:cytoplasm"/>
    <property type="evidence" value="ECO:0007669"/>
    <property type="project" value="TreeGrafter"/>
</dbReference>
<evidence type="ECO:0000256" key="1">
    <source>
        <dbReference type="ARBA" id="ARBA00011980"/>
    </source>
</evidence>
<dbReference type="GO" id="GO:0016185">
    <property type="term" value="P:synaptic vesicle budding from presynaptic endocytic zone membrane"/>
    <property type="evidence" value="ECO:0007669"/>
    <property type="project" value="TreeGrafter"/>
</dbReference>
<reference evidence="6" key="1">
    <citation type="journal article" date="2012" name="Nature">
        <title>The oyster genome reveals stress adaptation and complexity of shell formation.</title>
        <authorList>
            <person name="Zhang G."/>
            <person name="Fang X."/>
            <person name="Guo X."/>
            <person name="Li L."/>
            <person name="Luo R."/>
            <person name="Xu F."/>
            <person name="Yang P."/>
            <person name="Zhang L."/>
            <person name="Wang X."/>
            <person name="Qi H."/>
            <person name="Xiong Z."/>
            <person name="Que H."/>
            <person name="Xie Y."/>
            <person name="Holland P.W."/>
            <person name="Paps J."/>
            <person name="Zhu Y."/>
            <person name="Wu F."/>
            <person name="Chen Y."/>
            <person name="Wang J."/>
            <person name="Peng C."/>
            <person name="Meng J."/>
            <person name="Yang L."/>
            <person name="Liu J."/>
            <person name="Wen B."/>
            <person name="Zhang N."/>
            <person name="Huang Z."/>
            <person name="Zhu Q."/>
            <person name="Feng Y."/>
            <person name="Mount A."/>
            <person name="Hedgecock D."/>
            <person name="Xu Z."/>
            <person name="Liu Y."/>
            <person name="Domazet-Loso T."/>
            <person name="Du Y."/>
            <person name="Sun X."/>
            <person name="Zhang S."/>
            <person name="Liu B."/>
            <person name="Cheng P."/>
            <person name="Jiang X."/>
            <person name="Li J."/>
            <person name="Fan D."/>
            <person name="Wang W."/>
            <person name="Fu W."/>
            <person name="Wang T."/>
            <person name="Wang B."/>
            <person name="Zhang J."/>
            <person name="Peng Z."/>
            <person name="Li Y."/>
            <person name="Li N."/>
            <person name="Wang J."/>
            <person name="Chen M."/>
            <person name="He Y."/>
            <person name="Tan F."/>
            <person name="Song X."/>
            <person name="Zheng Q."/>
            <person name="Huang R."/>
            <person name="Yang H."/>
            <person name="Du X."/>
            <person name="Chen L."/>
            <person name="Yang M."/>
            <person name="Gaffney P.M."/>
            <person name="Wang S."/>
            <person name="Luo L."/>
            <person name="She Z."/>
            <person name="Ming Y."/>
            <person name="Huang W."/>
            <person name="Zhang S."/>
            <person name="Huang B."/>
            <person name="Zhang Y."/>
            <person name="Qu T."/>
            <person name="Ni P."/>
            <person name="Miao G."/>
            <person name="Wang J."/>
            <person name="Wang Q."/>
            <person name="Steinberg C.E."/>
            <person name="Wang H."/>
            <person name="Li N."/>
            <person name="Qian L."/>
            <person name="Zhang G."/>
            <person name="Li Y."/>
            <person name="Yang H."/>
            <person name="Liu X."/>
            <person name="Wang J."/>
            <person name="Yin Y."/>
            <person name="Wang J."/>
        </authorList>
    </citation>
    <scope>NUCLEOTIDE SEQUENCE [LARGE SCALE GENOMIC DNA]</scope>
    <source>
        <strain evidence="6">05x7-T-G4-1.051#20</strain>
    </source>
</reference>
<dbReference type="PANTHER" id="PTHR11566:SF212">
    <property type="entry name" value="DYNAMIN"/>
    <property type="match status" value="1"/>
</dbReference>
<dbReference type="GO" id="GO:0005886">
    <property type="term" value="C:plasma membrane"/>
    <property type="evidence" value="ECO:0007669"/>
    <property type="project" value="TreeGrafter"/>
</dbReference>
<dbReference type="GO" id="GO:0098793">
    <property type="term" value="C:presynapse"/>
    <property type="evidence" value="ECO:0007669"/>
    <property type="project" value="GOC"/>
</dbReference>
<dbReference type="Gene3D" id="2.30.29.30">
    <property type="entry name" value="Pleckstrin-homology domain (PH domain)/Phosphotyrosine-binding domain (PTB)"/>
    <property type="match status" value="1"/>
</dbReference>
<feature type="compositionally biased region" description="Basic and acidic residues" evidence="5">
    <location>
        <begin position="186"/>
        <end position="204"/>
    </location>
</feature>
<dbReference type="InterPro" id="IPR003130">
    <property type="entry name" value="GED"/>
</dbReference>
<proteinExistence type="predicted"/>
<dbReference type="GO" id="GO:0003924">
    <property type="term" value="F:GTPase activity"/>
    <property type="evidence" value="ECO:0007669"/>
    <property type="project" value="InterPro"/>
</dbReference>
<dbReference type="PANTHER" id="PTHR11566">
    <property type="entry name" value="DYNAMIN"/>
    <property type="match status" value="1"/>
</dbReference>
<dbReference type="InterPro" id="IPR022812">
    <property type="entry name" value="Dynamin"/>
</dbReference>
<dbReference type="GO" id="GO:0005525">
    <property type="term" value="F:GTP binding"/>
    <property type="evidence" value="ECO:0007669"/>
    <property type="project" value="UniProtKB-KW"/>
</dbReference>
<protein>
    <recommendedName>
        <fullName evidence="1">dynamin GTPase</fullName>
        <ecNumber evidence="1">3.6.5.5</ecNumber>
    </recommendedName>
</protein>
<feature type="region of interest" description="Disordered" evidence="5">
    <location>
        <begin position="183"/>
        <end position="204"/>
    </location>
</feature>
<dbReference type="Pfam" id="PF02212">
    <property type="entry name" value="GED"/>
    <property type="match status" value="1"/>
</dbReference>
<evidence type="ECO:0000256" key="2">
    <source>
        <dbReference type="ARBA" id="ARBA00022741"/>
    </source>
</evidence>